<keyword evidence="3" id="KW-1185">Reference proteome</keyword>
<dbReference type="SUPFAM" id="SSF88697">
    <property type="entry name" value="PUA domain-like"/>
    <property type="match status" value="1"/>
</dbReference>
<sequence>MKIEKALIIDEPWISKIMRGEKTWEMRSTSAKQRGWIGLVKKGSGHVVGVARMVGADGPLSDQKMLDNQDKHHIPPETFLSGKFARHRHAWIMSNAVRLHRPIPYTHKSGAVIWVALDQRVSDALAEDEAVKALA</sequence>
<dbReference type="InterPro" id="IPR015947">
    <property type="entry name" value="PUA-like_sf"/>
</dbReference>
<dbReference type="EMBL" id="FODE01000053">
    <property type="protein sequence ID" value="SEO25234.1"/>
    <property type="molecule type" value="Genomic_DNA"/>
</dbReference>
<evidence type="ECO:0000313" key="3">
    <source>
        <dbReference type="Proteomes" id="UP000199054"/>
    </source>
</evidence>
<reference evidence="2 3" key="1">
    <citation type="submission" date="2016-10" db="EMBL/GenBank/DDBJ databases">
        <authorList>
            <person name="de Groot N.N."/>
        </authorList>
    </citation>
    <scope>NUCLEOTIDE SEQUENCE [LARGE SCALE GENOMIC DNA]</scope>
    <source>
        <strain evidence="2 3">DSM 8512</strain>
    </source>
</reference>
<dbReference type="RefSeq" id="WP_090617188.1">
    <property type="nucleotide sequence ID" value="NZ_CP067124.1"/>
</dbReference>
<protein>
    <submittedName>
        <fullName evidence="2">ASCH domain-containing protein</fullName>
    </submittedName>
</protein>
<gene>
    <name evidence="2" type="ORF">SAMN04489859_10533</name>
</gene>
<evidence type="ECO:0000313" key="2">
    <source>
        <dbReference type="EMBL" id="SEO25234.1"/>
    </source>
</evidence>
<dbReference type="STRING" id="34002.SAMN04489859_10533"/>
<dbReference type="Gene3D" id="2.30.130.30">
    <property type="entry name" value="Hypothetical protein"/>
    <property type="match status" value="1"/>
</dbReference>
<name>A0A1H8N6M6_9RHOB</name>
<dbReference type="AlphaFoldDB" id="A0A1H8N6M6"/>
<feature type="domain" description="ASCH" evidence="1">
    <location>
        <begin position="8"/>
        <end position="56"/>
    </location>
</feature>
<organism evidence="2 3">
    <name type="scientific">Paracoccus alcaliphilus</name>
    <dbReference type="NCBI Taxonomy" id="34002"/>
    <lineage>
        <taxon>Bacteria</taxon>
        <taxon>Pseudomonadati</taxon>
        <taxon>Pseudomonadota</taxon>
        <taxon>Alphaproteobacteria</taxon>
        <taxon>Rhodobacterales</taxon>
        <taxon>Paracoccaceae</taxon>
        <taxon>Paracoccus</taxon>
    </lineage>
</organism>
<proteinExistence type="predicted"/>
<dbReference type="Proteomes" id="UP000199054">
    <property type="component" value="Unassembled WGS sequence"/>
</dbReference>
<dbReference type="Pfam" id="PF04266">
    <property type="entry name" value="ASCH"/>
    <property type="match status" value="1"/>
</dbReference>
<accession>A0A1H8N6M6</accession>
<dbReference type="OrthoDB" id="9803913at2"/>
<dbReference type="InterPro" id="IPR007374">
    <property type="entry name" value="ASCH_domain"/>
</dbReference>
<evidence type="ECO:0000259" key="1">
    <source>
        <dbReference type="Pfam" id="PF04266"/>
    </source>
</evidence>